<keyword evidence="2 8" id="KW-0808">Transferase</keyword>
<feature type="binding site" evidence="8">
    <location>
        <position position="216"/>
    </location>
    <ligand>
        <name>NAD(+)</name>
        <dbReference type="ChEBI" id="CHEBI:57540"/>
    </ligand>
</feature>
<dbReference type="InterPro" id="IPR026591">
    <property type="entry name" value="Sirtuin_cat_small_dom_sf"/>
</dbReference>
<reference evidence="11" key="1">
    <citation type="journal article" date="2014" name="Int. J. Syst. Evol. Microbiol.">
        <title>Complete genome sequence of Corynebacterium casei LMG S-19264T (=DSM 44701T), isolated from a smear-ripened cheese.</title>
        <authorList>
            <consortium name="US DOE Joint Genome Institute (JGI-PGF)"/>
            <person name="Walter F."/>
            <person name="Albersmeier A."/>
            <person name="Kalinowski J."/>
            <person name="Ruckert C."/>
        </authorList>
    </citation>
    <scope>NUCLEOTIDE SEQUENCE</scope>
    <source>
        <strain evidence="11">JCM 10088</strain>
    </source>
</reference>
<feature type="binding site" evidence="8 9">
    <location>
        <position position="128"/>
    </location>
    <ligand>
        <name>Zn(2+)</name>
        <dbReference type="ChEBI" id="CHEBI:29105"/>
    </ligand>
</feature>
<comment type="function">
    <text evidence="8">NAD-dependent protein deacetylase which modulates the activities of several enzymes which are inactive in their acetylated form. Deacetylates the N-terminal lysine residue of Alba, the major archaeal chromatin protein and that, in turn, increases Alba's DNA binding affinity, thereby repressing transcription.</text>
</comment>
<feature type="binding site" evidence="8">
    <location>
        <position position="192"/>
    </location>
    <ligand>
        <name>NAD(+)</name>
        <dbReference type="ChEBI" id="CHEBI:57540"/>
    </ligand>
</feature>
<keyword evidence="6 8" id="KW-0520">NAD</keyword>
<dbReference type="NCBIfam" id="NF001753">
    <property type="entry name" value="PRK00481.1-3"/>
    <property type="match status" value="1"/>
</dbReference>
<feature type="binding site" evidence="8">
    <location>
        <position position="102"/>
    </location>
    <ligand>
        <name>NAD(+)</name>
        <dbReference type="ChEBI" id="CHEBI:57540"/>
    </ligand>
</feature>
<evidence type="ECO:0000256" key="8">
    <source>
        <dbReference type="HAMAP-Rule" id="MF_01968"/>
    </source>
</evidence>
<feature type="binding site" evidence="8">
    <location>
        <position position="104"/>
    </location>
    <ligand>
        <name>nicotinamide</name>
        <dbReference type="ChEBI" id="CHEBI:17154"/>
    </ligand>
</feature>
<evidence type="ECO:0000256" key="1">
    <source>
        <dbReference type="ARBA" id="ARBA00022490"/>
    </source>
</evidence>
<dbReference type="PANTHER" id="PTHR11085">
    <property type="entry name" value="NAD-DEPENDENT PROTEIN DEACYLASE SIRTUIN-5, MITOCHONDRIAL-RELATED"/>
    <property type="match status" value="1"/>
</dbReference>
<dbReference type="EC" id="2.3.1.286" evidence="8"/>
<feature type="binding site" evidence="8">
    <location>
        <position position="30"/>
    </location>
    <ligand>
        <name>NAD(+)</name>
        <dbReference type="ChEBI" id="CHEBI:57540"/>
    </ligand>
</feature>
<dbReference type="InterPro" id="IPR028628">
    <property type="entry name" value="Sirtuin_class_U"/>
</dbReference>
<keyword evidence="3 8" id="KW-0479">Metal-binding</keyword>
<evidence type="ECO:0000313" key="12">
    <source>
        <dbReference type="Proteomes" id="UP000610960"/>
    </source>
</evidence>
<dbReference type="GO" id="GO:0070403">
    <property type="term" value="F:NAD+ binding"/>
    <property type="evidence" value="ECO:0007669"/>
    <property type="project" value="UniProtKB-UniRule"/>
</dbReference>
<dbReference type="InterPro" id="IPR026590">
    <property type="entry name" value="Ssirtuin_cat_dom"/>
</dbReference>
<keyword evidence="5 8" id="KW-0805">Transcription regulation</keyword>
<dbReference type="NCBIfam" id="NF040867">
    <property type="entry name" value="prot_deacyl_CobB"/>
    <property type="match status" value="1"/>
</dbReference>
<dbReference type="RefSeq" id="WP_229657754.1">
    <property type="nucleotide sequence ID" value="NZ_BMNL01000004.1"/>
</dbReference>
<dbReference type="Pfam" id="PF02146">
    <property type="entry name" value="SIR2"/>
    <property type="match status" value="1"/>
</dbReference>
<dbReference type="Proteomes" id="UP000610960">
    <property type="component" value="Unassembled WGS sequence"/>
</dbReference>
<dbReference type="PANTHER" id="PTHR11085:SF11">
    <property type="entry name" value="NAD-DEPENDENT PROTEIN DEACETYLASE"/>
    <property type="match status" value="1"/>
</dbReference>
<evidence type="ECO:0000256" key="2">
    <source>
        <dbReference type="ARBA" id="ARBA00022679"/>
    </source>
</evidence>
<dbReference type="HAMAP" id="MF_01968">
    <property type="entry name" value="Sirtuin_ClassU"/>
    <property type="match status" value="1"/>
</dbReference>
<feature type="binding site" evidence="8 9">
    <location>
        <position position="155"/>
    </location>
    <ligand>
        <name>Zn(2+)</name>
        <dbReference type="ChEBI" id="CHEBI:29105"/>
    </ligand>
</feature>
<feature type="domain" description="Deacetylase sirtuin-type" evidence="10">
    <location>
        <begin position="1"/>
        <end position="252"/>
    </location>
</feature>
<feature type="binding site" evidence="8">
    <location>
        <position position="191"/>
    </location>
    <ligand>
        <name>NAD(+)</name>
        <dbReference type="ChEBI" id="CHEBI:57540"/>
    </ligand>
</feature>
<evidence type="ECO:0000256" key="3">
    <source>
        <dbReference type="ARBA" id="ARBA00022723"/>
    </source>
</evidence>
<name>A0A830GX61_9CREN</name>
<comment type="cofactor">
    <cofactor evidence="8">
        <name>Zn(2+)</name>
        <dbReference type="ChEBI" id="CHEBI:29105"/>
    </cofactor>
    <text evidence="8">Binds 1 zinc ion per subunit.</text>
</comment>
<organism evidence="11 12">
    <name type="scientific">Thermocladium modestius</name>
    <dbReference type="NCBI Taxonomy" id="62609"/>
    <lineage>
        <taxon>Archaea</taxon>
        <taxon>Thermoproteota</taxon>
        <taxon>Thermoprotei</taxon>
        <taxon>Thermoproteales</taxon>
        <taxon>Thermoproteaceae</taxon>
        <taxon>Thermocladium</taxon>
    </lineage>
</organism>
<dbReference type="SUPFAM" id="SSF52467">
    <property type="entry name" value="DHS-like NAD/FAD-binding domain"/>
    <property type="match status" value="1"/>
</dbReference>
<dbReference type="GO" id="GO:0008270">
    <property type="term" value="F:zinc ion binding"/>
    <property type="evidence" value="ECO:0007669"/>
    <property type="project" value="UniProtKB-UniRule"/>
</dbReference>
<evidence type="ECO:0000256" key="7">
    <source>
        <dbReference type="ARBA" id="ARBA00023163"/>
    </source>
</evidence>
<keyword evidence="12" id="KW-1185">Reference proteome</keyword>
<comment type="caution">
    <text evidence="11">The sequence shown here is derived from an EMBL/GenBank/DDBJ whole genome shotgun (WGS) entry which is preliminary data.</text>
</comment>
<reference evidence="11" key="2">
    <citation type="submission" date="2020-09" db="EMBL/GenBank/DDBJ databases">
        <authorList>
            <person name="Sun Q."/>
            <person name="Ohkuma M."/>
        </authorList>
    </citation>
    <scope>NUCLEOTIDE SEQUENCE</scope>
    <source>
        <strain evidence="11">JCM 10088</strain>
    </source>
</reference>
<evidence type="ECO:0000256" key="9">
    <source>
        <dbReference type="PROSITE-ProRule" id="PRU00236"/>
    </source>
</evidence>
<comment type="catalytic activity">
    <reaction evidence="8">
        <text>N(6)-acetyl-L-lysyl-[protein] + NAD(+) + H2O = 2''-O-acetyl-ADP-D-ribose + nicotinamide + L-lysyl-[protein]</text>
        <dbReference type="Rhea" id="RHEA:43636"/>
        <dbReference type="Rhea" id="RHEA-COMP:9752"/>
        <dbReference type="Rhea" id="RHEA-COMP:10731"/>
        <dbReference type="ChEBI" id="CHEBI:15377"/>
        <dbReference type="ChEBI" id="CHEBI:17154"/>
        <dbReference type="ChEBI" id="CHEBI:29969"/>
        <dbReference type="ChEBI" id="CHEBI:57540"/>
        <dbReference type="ChEBI" id="CHEBI:61930"/>
        <dbReference type="ChEBI" id="CHEBI:83767"/>
        <dbReference type="EC" id="2.3.1.286"/>
    </reaction>
</comment>
<feature type="binding site" evidence="8">
    <location>
        <position position="234"/>
    </location>
    <ligand>
        <name>NAD(+)</name>
        <dbReference type="ChEBI" id="CHEBI:57540"/>
    </ligand>
</feature>
<dbReference type="InterPro" id="IPR003000">
    <property type="entry name" value="Sirtuin"/>
</dbReference>
<keyword evidence="4 8" id="KW-0862">Zinc</keyword>
<gene>
    <name evidence="8" type="primary">cobB</name>
    <name evidence="11" type="ORF">GCM10007981_17540</name>
</gene>
<protein>
    <recommendedName>
        <fullName evidence="8">NAD-dependent protein deacetylase</fullName>
        <ecNumber evidence="8">2.3.1.286</ecNumber>
    </recommendedName>
    <alternativeName>
        <fullName evidence="8">Regulatory protein SIR2 homolog</fullName>
    </alternativeName>
</protein>
<feature type="active site" description="Proton acceptor" evidence="8 9">
    <location>
        <position position="120"/>
    </location>
</feature>
<dbReference type="GO" id="GO:0005737">
    <property type="term" value="C:cytoplasm"/>
    <property type="evidence" value="ECO:0007669"/>
    <property type="project" value="UniProtKB-SubCell"/>
</dbReference>
<feature type="binding site" evidence="8">
    <location>
        <position position="105"/>
    </location>
    <ligand>
        <name>nicotinamide</name>
        <dbReference type="ChEBI" id="CHEBI:17154"/>
    </ligand>
</feature>
<keyword evidence="1 8" id="KW-0963">Cytoplasm</keyword>
<dbReference type="Gene3D" id="3.40.50.1220">
    <property type="entry name" value="TPP-binding domain"/>
    <property type="match status" value="1"/>
</dbReference>
<evidence type="ECO:0000256" key="6">
    <source>
        <dbReference type="ARBA" id="ARBA00023027"/>
    </source>
</evidence>
<evidence type="ECO:0000259" key="10">
    <source>
        <dbReference type="PROSITE" id="PS50305"/>
    </source>
</evidence>
<feature type="binding site" evidence="8">
    <location>
        <position position="37"/>
    </location>
    <ligand>
        <name>nicotinamide</name>
        <dbReference type="ChEBI" id="CHEBI:17154"/>
    </ligand>
</feature>
<comment type="similarity">
    <text evidence="8">Belongs to the sirtuin family. Class U subfamily.</text>
</comment>
<keyword evidence="7 8" id="KW-0804">Transcription</keyword>
<dbReference type="PROSITE" id="PS50305">
    <property type="entry name" value="SIRTUIN"/>
    <property type="match status" value="1"/>
</dbReference>
<feature type="binding site" evidence="8">
    <location>
        <position position="38"/>
    </location>
    <ligand>
        <name>NAD(+)</name>
        <dbReference type="ChEBI" id="CHEBI:57540"/>
    </ligand>
</feature>
<sequence length="258" mass="28244">MDCGDESRRAAEALVNSSHSIAFTGAGVSTESGIPDFRGPNGLWRRFDPRMASVEYFLDDPRGFWAFYSARFKFMLSAKPNAAHFALAELERMGLIKAVITQNVDGLHSAAGSVKVIEIHGSSRTVRCSRCGARASFEDALRLYEETSEPPRCSCGGIYRPDVVLFGEPVVRLGEALDEARRSDLVLVVGSSLTVHPAAEIPLLVKERGGSLLIINMEPTEYDDLADVVIHCPAGKALESVLRKSKEIIESRRRPGEH</sequence>
<evidence type="ECO:0000256" key="4">
    <source>
        <dbReference type="ARBA" id="ARBA00022833"/>
    </source>
</evidence>
<feature type="binding site" evidence="8 9">
    <location>
        <position position="153"/>
    </location>
    <ligand>
        <name>Zn(2+)</name>
        <dbReference type="ChEBI" id="CHEBI:29105"/>
    </ligand>
</feature>
<evidence type="ECO:0000313" key="11">
    <source>
        <dbReference type="EMBL" id="GGP22246.1"/>
    </source>
</evidence>
<feature type="binding site" evidence="8 9">
    <location>
        <position position="131"/>
    </location>
    <ligand>
        <name>Zn(2+)</name>
        <dbReference type="ChEBI" id="CHEBI:29105"/>
    </ligand>
</feature>
<accession>A0A830GX61</accession>
<feature type="binding site" evidence="8">
    <location>
        <position position="37"/>
    </location>
    <ligand>
        <name>NAD(+)</name>
        <dbReference type="ChEBI" id="CHEBI:57540"/>
    </ligand>
</feature>
<feature type="binding site" evidence="8">
    <location>
        <position position="26"/>
    </location>
    <ligand>
        <name>NAD(+)</name>
        <dbReference type="ChEBI" id="CHEBI:57540"/>
    </ligand>
</feature>
<dbReference type="GO" id="GO:0017136">
    <property type="term" value="F:histone deacetylase activity, NAD-dependent"/>
    <property type="evidence" value="ECO:0007669"/>
    <property type="project" value="TreeGrafter"/>
</dbReference>
<dbReference type="InterPro" id="IPR029035">
    <property type="entry name" value="DHS-like_NAD/FAD-binding_dom"/>
</dbReference>
<evidence type="ECO:0000256" key="5">
    <source>
        <dbReference type="ARBA" id="ARBA00023015"/>
    </source>
</evidence>
<comment type="caution">
    <text evidence="8">Lacks conserved residue(s) required for the propagation of feature annotation.</text>
</comment>
<feature type="binding site" evidence="8">
    <location>
        <position position="104"/>
    </location>
    <ligand>
        <name>NAD(+)</name>
        <dbReference type="ChEBI" id="CHEBI:57540"/>
    </ligand>
</feature>
<dbReference type="AlphaFoldDB" id="A0A830GX61"/>
<feature type="binding site" evidence="8">
    <location>
        <position position="120"/>
    </location>
    <ligand>
        <name>NAD(+)</name>
        <dbReference type="ChEBI" id="CHEBI:57540"/>
    </ligand>
</feature>
<dbReference type="Gene3D" id="3.30.1600.10">
    <property type="entry name" value="SIR2/SIRT2 'Small Domain"/>
    <property type="match status" value="1"/>
</dbReference>
<proteinExistence type="inferred from homology"/>
<comment type="subcellular location">
    <subcellularLocation>
        <location evidence="8">Cytoplasm</location>
    </subcellularLocation>
</comment>
<dbReference type="InterPro" id="IPR050134">
    <property type="entry name" value="NAD-dep_sirtuin_deacylases"/>
</dbReference>
<dbReference type="EMBL" id="BMNL01000004">
    <property type="protein sequence ID" value="GGP22246.1"/>
    <property type="molecule type" value="Genomic_DNA"/>
</dbReference>
<feature type="binding site" evidence="8">
    <location>
        <position position="105"/>
    </location>
    <ligand>
        <name>NAD(+)</name>
        <dbReference type="ChEBI" id="CHEBI:57540"/>
    </ligand>
</feature>